<comment type="caution">
    <text evidence="1">The sequence shown here is derived from an EMBL/GenBank/DDBJ whole genome shotgun (WGS) entry which is preliminary data.</text>
</comment>
<dbReference type="AlphaFoldDB" id="A0A1R3JG32"/>
<dbReference type="Proteomes" id="UP000188268">
    <property type="component" value="Unassembled WGS sequence"/>
</dbReference>
<reference evidence="1 2" key="1">
    <citation type="submission" date="2013-09" db="EMBL/GenBank/DDBJ databases">
        <title>Corchorus capsularis genome sequencing.</title>
        <authorList>
            <person name="Alam M."/>
            <person name="Haque M.S."/>
            <person name="Islam M.S."/>
            <person name="Emdad E.M."/>
            <person name="Islam M.M."/>
            <person name="Ahmed B."/>
            <person name="Halim A."/>
            <person name="Hossen Q.M.M."/>
            <person name="Hossain M.Z."/>
            <person name="Ahmed R."/>
            <person name="Khan M.M."/>
            <person name="Islam R."/>
            <person name="Rashid M.M."/>
            <person name="Khan S.A."/>
            <person name="Rahman M.S."/>
            <person name="Alam M."/>
        </authorList>
    </citation>
    <scope>NUCLEOTIDE SEQUENCE [LARGE SCALE GENOMIC DNA]</scope>
    <source>
        <strain evidence="2">cv. CVL-1</strain>
        <tissue evidence="1">Whole seedling</tissue>
    </source>
</reference>
<accession>A0A1R3JG32</accession>
<keyword evidence="2" id="KW-1185">Reference proteome</keyword>
<proteinExistence type="predicted"/>
<dbReference type="EMBL" id="AWWV01008038">
    <property type="protein sequence ID" value="OMO93795.1"/>
    <property type="molecule type" value="Genomic_DNA"/>
</dbReference>
<protein>
    <submittedName>
        <fullName evidence="1">Uncharacterized protein</fullName>
    </submittedName>
</protein>
<name>A0A1R3JG32_COCAP</name>
<sequence length="33" mass="3369">PGTDGTDLVGSLSVPSLIGSVLGAKKVPRFPRF</sequence>
<feature type="non-terminal residue" evidence="1">
    <location>
        <position position="1"/>
    </location>
</feature>
<evidence type="ECO:0000313" key="1">
    <source>
        <dbReference type="EMBL" id="OMO93795.1"/>
    </source>
</evidence>
<gene>
    <name evidence="1" type="ORF">CCACVL1_06350</name>
</gene>
<organism evidence="1 2">
    <name type="scientific">Corchorus capsularis</name>
    <name type="common">Jute</name>
    <dbReference type="NCBI Taxonomy" id="210143"/>
    <lineage>
        <taxon>Eukaryota</taxon>
        <taxon>Viridiplantae</taxon>
        <taxon>Streptophyta</taxon>
        <taxon>Embryophyta</taxon>
        <taxon>Tracheophyta</taxon>
        <taxon>Spermatophyta</taxon>
        <taxon>Magnoliopsida</taxon>
        <taxon>eudicotyledons</taxon>
        <taxon>Gunneridae</taxon>
        <taxon>Pentapetalae</taxon>
        <taxon>rosids</taxon>
        <taxon>malvids</taxon>
        <taxon>Malvales</taxon>
        <taxon>Malvaceae</taxon>
        <taxon>Grewioideae</taxon>
        <taxon>Apeibeae</taxon>
        <taxon>Corchorus</taxon>
    </lineage>
</organism>
<evidence type="ECO:0000313" key="2">
    <source>
        <dbReference type="Proteomes" id="UP000188268"/>
    </source>
</evidence>
<dbReference type="Gramene" id="OMO93795">
    <property type="protein sequence ID" value="OMO93795"/>
    <property type="gene ID" value="CCACVL1_06350"/>
</dbReference>